<dbReference type="OrthoDB" id="4402748at2"/>
<gene>
    <name evidence="2" type="ORF">CDES_10770</name>
</gene>
<dbReference type="AlphaFoldDB" id="A0A0M3Q9Y0"/>
<keyword evidence="1" id="KW-0812">Transmembrane</keyword>
<dbReference type="STRING" id="931089.CDES_10770"/>
<evidence type="ECO:0000313" key="3">
    <source>
        <dbReference type="Proteomes" id="UP000068067"/>
    </source>
</evidence>
<protein>
    <submittedName>
        <fullName evidence="2">Uncharacterized protein</fullName>
    </submittedName>
</protein>
<dbReference type="RefSeq" id="WP_053545457.1">
    <property type="nucleotide sequence ID" value="NZ_CP009220.1"/>
</dbReference>
<proteinExistence type="predicted"/>
<keyword evidence="3" id="KW-1185">Reference proteome</keyword>
<feature type="transmembrane region" description="Helical" evidence="1">
    <location>
        <begin position="36"/>
        <end position="56"/>
    </location>
</feature>
<evidence type="ECO:0000313" key="2">
    <source>
        <dbReference type="EMBL" id="ALC06529.1"/>
    </source>
</evidence>
<feature type="transmembrane region" description="Helical" evidence="1">
    <location>
        <begin position="106"/>
        <end position="124"/>
    </location>
</feature>
<dbReference type="EMBL" id="CP009220">
    <property type="protein sequence ID" value="ALC06529.1"/>
    <property type="molecule type" value="Genomic_DNA"/>
</dbReference>
<accession>A0A0M3Q9Y0</accession>
<organism evidence="2 3">
    <name type="scientific">Corynebacterium deserti GIMN1.010</name>
    <dbReference type="NCBI Taxonomy" id="931089"/>
    <lineage>
        <taxon>Bacteria</taxon>
        <taxon>Bacillati</taxon>
        <taxon>Actinomycetota</taxon>
        <taxon>Actinomycetes</taxon>
        <taxon>Mycobacteriales</taxon>
        <taxon>Corynebacteriaceae</taxon>
        <taxon>Corynebacterium</taxon>
    </lineage>
</organism>
<evidence type="ECO:0000256" key="1">
    <source>
        <dbReference type="SAM" id="Phobius"/>
    </source>
</evidence>
<reference evidence="2 3" key="1">
    <citation type="submission" date="2014-08" db="EMBL/GenBank/DDBJ databases">
        <title>Complete genome sequence of Corynebacterium deserti GIMN1.010 (=DSM 45689), isolated from desert sand in western China.</title>
        <authorList>
            <person name="Ruckert C."/>
            <person name="Albersmeier A."/>
            <person name="Kalinowski J."/>
        </authorList>
    </citation>
    <scope>NUCLEOTIDE SEQUENCE [LARGE SCALE GENOMIC DNA]</scope>
    <source>
        <strain evidence="2 3">GIMN1.010</strain>
    </source>
</reference>
<sequence length="243" mass="26354">MGELDKRLVPDPPQLWKFFPTTGFLAAWRIFAETEVLWSLPLLLAGVAALLIPFPPKSHIRDMDAWKIHNTEGDKKRALLAVAIPATVLAVDMSGITALVDASSQYSSIGFGLAYGVSISYGAYRASRLPFIRSKELVGELVEKAPLDKVTTEALDAIEQPGAQDLLRCLLAHGAIDGTRVMTRQVARMLDWTVEDVQNTAHGLEKEGVVSRSVIMAAGDPGKVYVEISMKGLATLKARATGR</sequence>
<dbReference type="KEGG" id="cdx:CDES_10770"/>
<dbReference type="Proteomes" id="UP000068067">
    <property type="component" value="Chromosome"/>
</dbReference>
<feature type="transmembrane region" description="Helical" evidence="1">
    <location>
        <begin position="77"/>
        <end position="100"/>
    </location>
</feature>
<dbReference type="PATRIC" id="fig|931089.4.peg.2179"/>
<keyword evidence="1" id="KW-0472">Membrane</keyword>
<keyword evidence="1" id="KW-1133">Transmembrane helix</keyword>
<name>A0A0M3Q9Y0_9CORY</name>